<dbReference type="EMBL" id="JAKLMC020000021">
    <property type="protein sequence ID" value="KAK5951352.1"/>
    <property type="molecule type" value="Genomic_DNA"/>
</dbReference>
<name>A0AAN8IKN2_9EURO</name>
<protein>
    <recommendedName>
        <fullName evidence="3">N-acetyltransferase domain-containing protein</fullName>
    </recommendedName>
</protein>
<dbReference type="InterPro" id="IPR052523">
    <property type="entry name" value="Trichothecene_AcTrans"/>
</dbReference>
<dbReference type="CDD" id="cd04301">
    <property type="entry name" value="NAT_SF"/>
    <property type="match status" value="1"/>
</dbReference>
<comment type="caution">
    <text evidence="1">The sequence shown here is derived from an EMBL/GenBank/DDBJ whole genome shotgun (WGS) entry which is preliminary data.</text>
</comment>
<evidence type="ECO:0000313" key="2">
    <source>
        <dbReference type="Proteomes" id="UP001316803"/>
    </source>
</evidence>
<gene>
    <name evidence="1" type="ORF">OHC33_007770</name>
</gene>
<dbReference type="Proteomes" id="UP001316803">
    <property type="component" value="Unassembled WGS sequence"/>
</dbReference>
<organism evidence="1 2">
    <name type="scientific">Knufia fluminis</name>
    <dbReference type="NCBI Taxonomy" id="191047"/>
    <lineage>
        <taxon>Eukaryota</taxon>
        <taxon>Fungi</taxon>
        <taxon>Dikarya</taxon>
        <taxon>Ascomycota</taxon>
        <taxon>Pezizomycotina</taxon>
        <taxon>Eurotiomycetes</taxon>
        <taxon>Chaetothyriomycetidae</taxon>
        <taxon>Chaetothyriales</taxon>
        <taxon>Trichomeriaceae</taxon>
        <taxon>Knufia</taxon>
    </lineage>
</organism>
<reference evidence="1 2" key="1">
    <citation type="submission" date="2022-12" db="EMBL/GenBank/DDBJ databases">
        <title>Genomic features and morphological characterization of a novel Knufia sp. strain isolated from spacecraft assembly facility.</title>
        <authorList>
            <person name="Teixeira M."/>
            <person name="Chander A.M."/>
            <person name="Stajich J.E."/>
            <person name="Venkateswaran K."/>
        </authorList>
    </citation>
    <scope>NUCLEOTIDE SEQUENCE [LARGE SCALE GENOMIC DNA]</scope>
    <source>
        <strain evidence="1 2">FJI-L2-BK-P2</strain>
    </source>
</reference>
<dbReference type="PANTHER" id="PTHR42791">
    <property type="entry name" value="GNAT FAMILY ACETYLTRANSFERASE"/>
    <property type="match status" value="1"/>
</dbReference>
<evidence type="ECO:0008006" key="3">
    <source>
        <dbReference type="Google" id="ProtNLM"/>
    </source>
</evidence>
<dbReference type="PANTHER" id="PTHR42791:SF1">
    <property type="entry name" value="N-ACETYLTRANSFERASE DOMAIN-CONTAINING PROTEIN"/>
    <property type="match status" value="1"/>
</dbReference>
<keyword evidence="2" id="KW-1185">Reference proteome</keyword>
<proteinExistence type="predicted"/>
<dbReference type="Gene3D" id="3.40.630.30">
    <property type="match status" value="1"/>
</dbReference>
<evidence type="ECO:0000313" key="1">
    <source>
        <dbReference type="EMBL" id="KAK5951352.1"/>
    </source>
</evidence>
<dbReference type="AlphaFoldDB" id="A0AAN8IKN2"/>
<sequence length="254" mass="28898">MAAASIIAPVLDSTIMIEKRSSTADRIAADPLSSQVRVVPPHEYRQAAACLAEAFKDDHVVRYAIDTPDRAHWSEEERYTLHRQAMEYVTYAHCLKGLVTTVGPDYDAVALWMPPGKNIDDLLTICRSGMWRLGFQLSKEGKQRFFKEFLPLLATTKAEVLGDRDDHSWYLNYIGTKVGSRGKGYARQLIEHVSAVADRAGQPCYLESSHDINVKIYGKMGYSLRKQIWLTRSDEEVRMDVMVREPVKMLKEKM</sequence>
<dbReference type="SUPFAM" id="SSF55729">
    <property type="entry name" value="Acyl-CoA N-acyltransferases (Nat)"/>
    <property type="match status" value="1"/>
</dbReference>
<dbReference type="InterPro" id="IPR016181">
    <property type="entry name" value="Acyl_CoA_acyltransferase"/>
</dbReference>
<accession>A0AAN8IKN2</accession>